<dbReference type="GO" id="GO:0003677">
    <property type="term" value="F:DNA binding"/>
    <property type="evidence" value="ECO:0007669"/>
    <property type="project" value="UniProtKB-KW"/>
</dbReference>
<comment type="caution">
    <text evidence="3">The sequence shown here is derived from an EMBL/GenBank/DDBJ whole genome shotgun (WGS) entry which is preliminary data.</text>
</comment>
<dbReference type="Pfam" id="PF18291">
    <property type="entry name" value="HU-HIG"/>
    <property type="match status" value="1"/>
</dbReference>
<dbReference type="Proteomes" id="UP001196765">
    <property type="component" value="Unassembled WGS sequence"/>
</dbReference>
<dbReference type="EMBL" id="JAHOEI010000014">
    <property type="protein sequence ID" value="MBV3387300.1"/>
    <property type="molecule type" value="Genomic_DNA"/>
</dbReference>
<organism evidence="3 4">
    <name type="scientific">Segatella copri</name>
    <dbReference type="NCBI Taxonomy" id="165179"/>
    <lineage>
        <taxon>Bacteria</taxon>
        <taxon>Pseudomonadati</taxon>
        <taxon>Bacteroidota</taxon>
        <taxon>Bacteroidia</taxon>
        <taxon>Bacteroidales</taxon>
        <taxon>Prevotellaceae</taxon>
        <taxon>Segatella</taxon>
    </lineage>
</organism>
<evidence type="ECO:0000259" key="2">
    <source>
        <dbReference type="Pfam" id="PF18291"/>
    </source>
</evidence>
<feature type="domain" description="HU" evidence="2">
    <location>
        <begin position="1"/>
        <end position="125"/>
    </location>
</feature>
<proteinExistence type="predicted"/>
<dbReference type="AlphaFoldDB" id="A0AAW4N1D5"/>
<evidence type="ECO:0000313" key="3">
    <source>
        <dbReference type="EMBL" id="MBV3387300.1"/>
    </source>
</evidence>
<evidence type="ECO:0000256" key="1">
    <source>
        <dbReference type="SAM" id="MobiDB-lite"/>
    </source>
</evidence>
<gene>
    <name evidence="3" type="ORF">KSW82_06045</name>
</gene>
<reference evidence="3" key="1">
    <citation type="submission" date="2021-06" db="EMBL/GenBank/DDBJ databases">
        <title>Collection of gut derived symbiotic bacterial strains cultured from healthy donors.</title>
        <authorList>
            <person name="Lin H."/>
            <person name="Littmann E."/>
            <person name="Pamer E.G."/>
        </authorList>
    </citation>
    <scope>NUCLEOTIDE SEQUENCE</scope>
    <source>
        <strain evidence="3">MSK.21.74</strain>
    </source>
</reference>
<feature type="region of interest" description="Disordered" evidence="1">
    <location>
        <begin position="137"/>
        <end position="191"/>
    </location>
</feature>
<keyword evidence="3" id="KW-0238">DNA-binding</keyword>
<feature type="compositionally biased region" description="Gly residues" evidence="1">
    <location>
        <begin position="154"/>
        <end position="191"/>
    </location>
</feature>
<name>A0AAW4N1D5_9BACT</name>
<accession>A0AAW4N1D5</accession>
<evidence type="ECO:0000313" key="4">
    <source>
        <dbReference type="Proteomes" id="UP001196765"/>
    </source>
</evidence>
<protein>
    <submittedName>
        <fullName evidence="3">DNA-binding protein</fullName>
    </submittedName>
</protein>
<dbReference type="InterPro" id="IPR041607">
    <property type="entry name" value="HU-HIG"/>
</dbReference>
<sequence length="191" mass="19926">MAINLKAKETLIQVGEMKGQYRFILGTELYNKLSENKVIKEAALRSGVSVGVMQVCWDAAGEVIKAWCTEGHSVAVPGLGTMRFGVRAKSVPTVGEVATSLITNRRVIFTPSVDIKRELQDTSIQITCYDRNGKVLKNVTSDDKGDVEDPDNTPGGGGGSNTEGGGTSQGGGTTEGGGTTGEGDNQGGNMG</sequence>
<dbReference type="RefSeq" id="WP_217313944.1">
    <property type="nucleotide sequence ID" value="NZ_JAHOEA010000004.1"/>
</dbReference>